<dbReference type="InterPro" id="IPR013655">
    <property type="entry name" value="PAS_fold_3"/>
</dbReference>
<evidence type="ECO:0000256" key="2">
    <source>
        <dbReference type="ARBA" id="ARBA00004370"/>
    </source>
</evidence>
<dbReference type="InterPro" id="IPR043128">
    <property type="entry name" value="Rev_trsase/Diguanyl_cyclase"/>
</dbReference>
<feature type="transmembrane region" description="Helical" evidence="7">
    <location>
        <begin position="284"/>
        <end position="304"/>
    </location>
</feature>
<evidence type="ECO:0000259" key="8">
    <source>
        <dbReference type="PROSITE" id="PS50112"/>
    </source>
</evidence>
<dbReference type="PROSITE" id="PS50113">
    <property type="entry name" value="PAC"/>
    <property type="match status" value="2"/>
</dbReference>
<evidence type="ECO:0000259" key="9">
    <source>
        <dbReference type="PROSITE" id="PS50113"/>
    </source>
</evidence>
<dbReference type="GO" id="GO:0016020">
    <property type="term" value="C:membrane"/>
    <property type="evidence" value="ECO:0007669"/>
    <property type="project" value="UniProtKB-SubCell"/>
</dbReference>
<reference evidence="13" key="1">
    <citation type="submission" date="2020-10" db="EMBL/GenBank/DDBJ databases">
        <title>Bacterium isolated from coastal waters sediment.</title>
        <authorList>
            <person name="Chen R.-J."/>
            <person name="Lu D.-C."/>
            <person name="Zhu K.-L."/>
            <person name="Du Z.-J."/>
        </authorList>
    </citation>
    <scope>NUCLEOTIDE SEQUENCE</scope>
    <source>
        <strain evidence="13">N1Y112</strain>
    </source>
</reference>
<dbReference type="GO" id="GO:0007165">
    <property type="term" value="P:signal transduction"/>
    <property type="evidence" value="ECO:0007669"/>
    <property type="project" value="UniProtKB-ARBA"/>
</dbReference>
<dbReference type="Pfam" id="PF00563">
    <property type="entry name" value="EAL"/>
    <property type="match status" value="1"/>
</dbReference>
<dbReference type="RefSeq" id="WP_193955013.1">
    <property type="nucleotide sequence ID" value="NZ_JADEYS010000025.1"/>
</dbReference>
<dbReference type="CDD" id="cd01949">
    <property type="entry name" value="GGDEF"/>
    <property type="match status" value="1"/>
</dbReference>
<dbReference type="Proteomes" id="UP000640333">
    <property type="component" value="Unassembled WGS sequence"/>
</dbReference>
<feature type="compositionally biased region" description="Polar residues" evidence="6">
    <location>
        <begin position="1"/>
        <end position="16"/>
    </location>
</feature>
<dbReference type="InterPro" id="IPR035919">
    <property type="entry name" value="EAL_sf"/>
</dbReference>
<evidence type="ECO:0000256" key="7">
    <source>
        <dbReference type="SAM" id="Phobius"/>
    </source>
</evidence>
<dbReference type="InterPro" id="IPR001633">
    <property type="entry name" value="EAL_dom"/>
</dbReference>
<dbReference type="PROSITE" id="PS50839">
    <property type="entry name" value="CHASE"/>
    <property type="match status" value="1"/>
</dbReference>
<dbReference type="EMBL" id="JADEYS010000025">
    <property type="protein sequence ID" value="MBE9399316.1"/>
    <property type="molecule type" value="Genomic_DNA"/>
</dbReference>
<dbReference type="SMART" id="SM00052">
    <property type="entry name" value="EAL"/>
    <property type="match status" value="1"/>
</dbReference>
<dbReference type="Gene3D" id="1.20.120.30">
    <property type="entry name" value="Aspartate receptor, ligand-binding domain"/>
    <property type="match status" value="1"/>
</dbReference>
<dbReference type="Pfam" id="PF08448">
    <property type="entry name" value="PAS_4"/>
    <property type="match status" value="2"/>
</dbReference>
<dbReference type="InterPro" id="IPR001610">
    <property type="entry name" value="PAC"/>
</dbReference>
<evidence type="ECO:0000313" key="13">
    <source>
        <dbReference type="EMBL" id="MBE9399316.1"/>
    </source>
</evidence>
<dbReference type="Pfam" id="PF08447">
    <property type="entry name" value="PAS_3"/>
    <property type="match status" value="1"/>
</dbReference>
<feature type="domain" description="PAS" evidence="8">
    <location>
        <begin position="331"/>
        <end position="376"/>
    </location>
</feature>
<dbReference type="GO" id="GO:0003824">
    <property type="term" value="F:catalytic activity"/>
    <property type="evidence" value="ECO:0007669"/>
    <property type="project" value="UniProtKB-ARBA"/>
</dbReference>
<dbReference type="PANTHER" id="PTHR44757:SF2">
    <property type="entry name" value="BIOFILM ARCHITECTURE MAINTENANCE PROTEIN MBAA"/>
    <property type="match status" value="1"/>
</dbReference>
<dbReference type="PANTHER" id="PTHR44757">
    <property type="entry name" value="DIGUANYLATE CYCLASE DGCP"/>
    <property type="match status" value="1"/>
</dbReference>
<dbReference type="InterPro" id="IPR000014">
    <property type="entry name" value="PAS"/>
</dbReference>
<evidence type="ECO:0000259" key="11">
    <source>
        <dbReference type="PROSITE" id="PS50883"/>
    </source>
</evidence>
<dbReference type="InterPro" id="IPR025991">
    <property type="entry name" value="Chemoreceptor_zinc-bind_dom"/>
</dbReference>
<proteinExistence type="predicted"/>
<name>A0A8J7KBN7_9GAMM</name>
<dbReference type="SMART" id="SM00267">
    <property type="entry name" value="GGDEF"/>
    <property type="match status" value="1"/>
</dbReference>
<keyword evidence="3 7" id="KW-0812">Transmembrane</keyword>
<dbReference type="NCBIfam" id="TIGR00229">
    <property type="entry name" value="sensory_box"/>
    <property type="match status" value="3"/>
</dbReference>
<evidence type="ECO:0000256" key="4">
    <source>
        <dbReference type="ARBA" id="ARBA00022989"/>
    </source>
</evidence>
<organism evidence="13 14">
    <name type="scientific">Pontibacterium sinense</name>
    <dbReference type="NCBI Taxonomy" id="2781979"/>
    <lineage>
        <taxon>Bacteria</taxon>
        <taxon>Pseudomonadati</taxon>
        <taxon>Pseudomonadota</taxon>
        <taxon>Gammaproteobacteria</taxon>
        <taxon>Oceanospirillales</taxon>
        <taxon>Oceanospirillaceae</taxon>
        <taxon>Pontibacterium</taxon>
    </lineage>
</organism>
<dbReference type="Pfam" id="PF00990">
    <property type="entry name" value="GGDEF"/>
    <property type="match status" value="1"/>
</dbReference>
<dbReference type="Gene3D" id="3.30.450.350">
    <property type="entry name" value="CHASE domain"/>
    <property type="match status" value="1"/>
</dbReference>
<dbReference type="Pfam" id="PF13682">
    <property type="entry name" value="CZB"/>
    <property type="match status" value="1"/>
</dbReference>
<dbReference type="Pfam" id="PF03924">
    <property type="entry name" value="CHASE"/>
    <property type="match status" value="1"/>
</dbReference>
<dbReference type="SUPFAM" id="SSF55785">
    <property type="entry name" value="PYP-like sensor domain (PAS domain)"/>
    <property type="match status" value="3"/>
</dbReference>
<dbReference type="InterPro" id="IPR006189">
    <property type="entry name" value="CHASE_dom"/>
</dbReference>
<dbReference type="SUPFAM" id="SSF141868">
    <property type="entry name" value="EAL domain-like"/>
    <property type="match status" value="1"/>
</dbReference>
<feature type="domain" description="EAL" evidence="11">
    <location>
        <begin position="887"/>
        <end position="1141"/>
    </location>
</feature>
<evidence type="ECO:0000256" key="6">
    <source>
        <dbReference type="SAM" id="MobiDB-lite"/>
    </source>
</evidence>
<keyword evidence="4 7" id="KW-1133">Transmembrane helix</keyword>
<dbReference type="InterPro" id="IPR000160">
    <property type="entry name" value="GGDEF_dom"/>
</dbReference>
<feature type="domain" description="CHASE" evidence="10">
    <location>
        <begin position="128"/>
        <end position="265"/>
    </location>
</feature>
<dbReference type="InterPro" id="IPR052155">
    <property type="entry name" value="Biofilm_reg_signaling"/>
</dbReference>
<dbReference type="SMART" id="SM00086">
    <property type="entry name" value="PAC"/>
    <property type="match status" value="1"/>
</dbReference>
<comment type="cofactor">
    <cofactor evidence="1">
        <name>Mg(2+)</name>
        <dbReference type="ChEBI" id="CHEBI:18420"/>
    </cofactor>
</comment>
<gene>
    <name evidence="13" type="ORF">IOQ59_18805</name>
</gene>
<evidence type="ECO:0000256" key="3">
    <source>
        <dbReference type="ARBA" id="ARBA00022692"/>
    </source>
</evidence>
<dbReference type="SUPFAM" id="SSF55073">
    <property type="entry name" value="Nucleotide cyclase"/>
    <property type="match status" value="1"/>
</dbReference>
<evidence type="ECO:0000256" key="1">
    <source>
        <dbReference type="ARBA" id="ARBA00001946"/>
    </source>
</evidence>
<dbReference type="SMART" id="SM00091">
    <property type="entry name" value="PAS"/>
    <property type="match status" value="3"/>
</dbReference>
<evidence type="ECO:0000256" key="5">
    <source>
        <dbReference type="ARBA" id="ARBA00023136"/>
    </source>
</evidence>
<keyword evidence="5 7" id="KW-0472">Membrane</keyword>
<feature type="domain" description="PAC" evidence="9">
    <location>
        <begin position="660"/>
        <end position="712"/>
    </location>
</feature>
<dbReference type="Gene3D" id="3.30.450.20">
    <property type="entry name" value="PAS domain"/>
    <property type="match status" value="3"/>
</dbReference>
<dbReference type="CDD" id="cd00130">
    <property type="entry name" value="PAS"/>
    <property type="match status" value="2"/>
</dbReference>
<dbReference type="InterPro" id="IPR042240">
    <property type="entry name" value="CHASE_sf"/>
</dbReference>
<feature type="domain" description="PAS" evidence="8">
    <location>
        <begin position="458"/>
        <end position="528"/>
    </location>
</feature>
<evidence type="ECO:0000259" key="10">
    <source>
        <dbReference type="PROSITE" id="PS50839"/>
    </source>
</evidence>
<feature type="transmembrane region" description="Helical" evidence="7">
    <location>
        <begin position="28"/>
        <end position="50"/>
    </location>
</feature>
<dbReference type="PROSITE" id="PS50883">
    <property type="entry name" value="EAL"/>
    <property type="match status" value="1"/>
</dbReference>
<comment type="subcellular location">
    <subcellularLocation>
        <location evidence="2">Membrane</location>
    </subcellularLocation>
</comment>
<dbReference type="FunFam" id="3.30.70.270:FF:000001">
    <property type="entry name" value="Diguanylate cyclase domain protein"/>
    <property type="match status" value="1"/>
</dbReference>
<evidence type="ECO:0000259" key="12">
    <source>
        <dbReference type="PROSITE" id="PS50887"/>
    </source>
</evidence>
<feature type="region of interest" description="Disordered" evidence="6">
    <location>
        <begin position="1"/>
        <end position="20"/>
    </location>
</feature>
<dbReference type="CDD" id="cd01948">
    <property type="entry name" value="EAL"/>
    <property type="match status" value="1"/>
</dbReference>
<dbReference type="SMART" id="SM01079">
    <property type="entry name" value="CHASE"/>
    <property type="match status" value="1"/>
</dbReference>
<dbReference type="PROSITE" id="PS50112">
    <property type="entry name" value="PAS"/>
    <property type="match status" value="2"/>
</dbReference>
<protein>
    <submittedName>
        <fullName evidence="13">EAL domain-containing protein</fullName>
    </submittedName>
</protein>
<dbReference type="InterPro" id="IPR000700">
    <property type="entry name" value="PAS-assoc_C"/>
</dbReference>
<dbReference type="Gene3D" id="3.20.20.450">
    <property type="entry name" value="EAL domain"/>
    <property type="match status" value="1"/>
</dbReference>
<dbReference type="InterPro" id="IPR029787">
    <property type="entry name" value="Nucleotide_cyclase"/>
</dbReference>
<evidence type="ECO:0000313" key="14">
    <source>
        <dbReference type="Proteomes" id="UP000640333"/>
    </source>
</evidence>
<dbReference type="InterPro" id="IPR013656">
    <property type="entry name" value="PAS_4"/>
</dbReference>
<sequence length="1281" mass="143407">MRLTQPSSSDAGEQSSAPPATTHFTPPAVYILGLILFFALALGIYLAEALSAERYATERRAEVQKHLYTLRNQLENTLISDMQLAKGLVAALATDPQLDQRAFEKAAAALLKKNTQLLGLSAAPDLKIKLIYPLVDGEDVLGLDLRQVPNQFGAIERARESGGIVLAGPVELIEGGTAFIARMPVILENSKGEDYFWGIASALIDEQSLYRNSGILNHELPVEIAIRGRDALGVNGDVFFGRAPLFNEQPELTDIQLPVGHWQVAAVPTSSFVGPAENLIAMRLGYGLASLILLVAFLEMARAVSSASKARHQAEQAQSQLRTSLRALHERELLLRTVIDEMPDVLVLKDGNGKFLLGNKAVARLYHTTPEEMVGKDDGDFGVPAEMVEFFRENVLAVMARGETEVVYEDSTDSATGEVRHFKSIKKPFLDAQGNNQILVIAHDITDIVTAQKQVAESEGKLRTILDNVDAYIYLKDDEGRYLFANQPIRDIWHSEEQDIVGFTDTKFFDAESAQHIRENDRQVMVQGEALRKEETVKILGTSEPTTYKTTKLPLRTEDGEIYALCGISVDISEIKRIEQALRESEQRFKVAGKAAYDLIYEWDVATDSLQWFGDIDRILGYDEGEVSHHIETWLKLIHPEDAGMLVDAVQLHRTSTQPISYEYRIQHKDGTYCFWSDRALPLLDDSGLPYKWVGVCTDITTQKQQQHQLEFSAYHDKLTSLPNRLLLSDRLRQAMHQEDRRGQGLAVVYIDLDGFKEINDSHGHEVGDHLLMAISHRFQRVLREGDTIARLGGDEFVAVLIGIEDAASSIPMLRRILNTIAEPILIDDLVLQVSASLGVTFYPQMEDVDADQLMRQADQAMYQAKLSGKNRYYFFDTEHDRSMRGQHESQGRIAEALKQNEFQLHYQPKVNMRSGRVVGMEALIRWNHPEEGLLQPAEFLPVIEDQPVAVDLGEWVIEQALQQIERWNMAELDIPVSVNIGGLQLQQADFVRRLQAMLAAYPNVRPESLELEVLETSALQDIVKVSAVMRDCQAIGVSFALDDFGTGYSSLTYLKHLPAAVLKIDRSFVRDMLDDPDDLAILEGIMGMSSAFRRQVIAEGVEHIEHGTMLLQLGCELGQGYAIAKPMPADEVAGWMAQWKPPKVWQRQQRISRDDLSLLFAAIEHRAWVRAIDRYVHSDDQFIPPLDPCECRFGQWLYNEGNQRYGGSTLFEEIIDLHKQVHHCGEDVCLHGASGDMQAVAKAQEELNDLSDDLLSCLCVLMNDYAIGHLANIEQPVGGD</sequence>
<feature type="domain" description="PAC" evidence="9">
    <location>
        <begin position="533"/>
        <end position="584"/>
    </location>
</feature>
<dbReference type="InterPro" id="IPR035965">
    <property type="entry name" value="PAS-like_dom_sf"/>
</dbReference>
<keyword evidence="14" id="KW-1185">Reference proteome</keyword>
<feature type="domain" description="GGDEF" evidence="12">
    <location>
        <begin position="744"/>
        <end position="878"/>
    </location>
</feature>
<accession>A0A8J7KBN7</accession>
<dbReference type="NCBIfam" id="TIGR00254">
    <property type="entry name" value="GGDEF"/>
    <property type="match status" value="1"/>
</dbReference>
<comment type="caution">
    <text evidence="13">The sequence shown here is derived from an EMBL/GenBank/DDBJ whole genome shotgun (WGS) entry which is preliminary data.</text>
</comment>
<dbReference type="Gene3D" id="3.30.70.270">
    <property type="match status" value="1"/>
</dbReference>
<dbReference type="PROSITE" id="PS50887">
    <property type="entry name" value="GGDEF"/>
    <property type="match status" value="1"/>
</dbReference>